<feature type="binding site" evidence="13">
    <location>
        <position position="96"/>
    </location>
    <ligand>
        <name>Mg(2+)</name>
        <dbReference type="ChEBI" id="CHEBI:18420"/>
        <label>1</label>
    </ligand>
</feature>
<evidence type="ECO:0000256" key="2">
    <source>
        <dbReference type="ARBA" id="ARBA00007482"/>
    </source>
</evidence>
<proteinExistence type="inferred from homology"/>
<dbReference type="PROSITE" id="PS51462">
    <property type="entry name" value="NUDIX"/>
    <property type="match status" value="1"/>
</dbReference>
<evidence type="ECO:0000256" key="4">
    <source>
        <dbReference type="ARBA" id="ARBA00013297"/>
    </source>
</evidence>
<keyword evidence="7 13" id="KW-0460">Magnesium</keyword>
<keyword evidence="6" id="KW-0378">Hydrolase</keyword>
<evidence type="ECO:0000256" key="3">
    <source>
        <dbReference type="ARBA" id="ARBA00012453"/>
    </source>
</evidence>
<sequence>MSSNNMKAFNKDNVTIKTQRRIYDGFFKIDEVIVDHDCFDGRRFERVRREVIVKCDTVSVLLYDPKRDELLFIRQLRVPLLEREERDSPWTIEIVAGTIDRQEMPESIIRAEAFEEAGVTIKRLIPIYDYYPSTGGSPGKMHLYLGLCDLHNAGGFYGLEEESEDIEAFVVSRQ</sequence>
<feature type="domain" description="Nudix hydrolase" evidence="15">
    <location>
        <begin position="53"/>
        <end position="174"/>
    </location>
</feature>
<dbReference type="GO" id="GO:0046872">
    <property type="term" value="F:metal ion binding"/>
    <property type="evidence" value="ECO:0007669"/>
    <property type="project" value="UniProtKB-KW"/>
</dbReference>
<evidence type="ECO:0000256" key="8">
    <source>
        <dbReference type="ARBA" id="ARBA00025164"/>
    </source>
</evidence>
<feature type="binding site" evidence="13">
    <location>
        <position position="164"/>
    </location>
    <ligand>
        <name>Mg(2+)</name>
        <dbReference type="ChEBI" id="CHEBI:18420"/>
        <label>1</label>
    </ligand>
</feature>
<comment type="cofactor">
    <cofactor evidence="1 13">
        <name>Mg(2+)</name>
        <dbReference type="ChEBI" id="CHEBI:18420"/>
    </cofactor>
</comment>
<feature type="binding site" evidence="13">
    <location>
        <position position="112"/>
    </location>
    <ligand>
        <name>Mg(2+)</name>
        <dbReference type="ChEBI" id="CHEBI:18420"/>
        <label>1</label>
    </ligand>
</feature>
<feature type="binding site" evidence="13">
    <location>
        <position position="116"/>
    </location>
    <ligand>
        <name>Mg(2+)</name>
        <dbReference type="ChEBI" id="CHEBI:18420"/>
        <label>1</label>
    </ligand>
</feature>
<reference evidence="16" key="2">
    <citation type="submission" date="2021-04" db="EMBL/GenBank/DDBJ databases">
        <authorList>
            <person name="Gilroy R."/>
        </authorList>
    </citation>
    <scope>NUCLEOTIDE SEQUENCE</scope>
    <source>
        <strain evidence="16">CHK160-9182</strain>
    </source>
</reference>
<dbReference type="GO" id="GO:0019144">
    <property type="term" value="F:ADP-sugar diphosphatase activity"/>
    <property type="evidence" value="ECO:0007669"/>
    <property type="project" value="TreeGrafter"/>
</dbReference>
<evidence type="ECO:0000256" key="13">
    <source>
        <dbReference type="PIRSR" id="PIRSR604385-2"/>
    </source>
</evidence>
<gene>
    <name evidence="16" type="ORF">H9889_02200</name>
</gene>
<dbReference type="EC" id="3.6.1.13" evidence="3"/>
<comment type="similarity">
    <text evidence="2">Belongs to the Nudix hydrolase family. NudF subfamily.</text>
</comment>
<comment type="catalytic activity">
    <reaction evidence="12">
        <text>ADP-D-ribose + H2O = D-ribose 5-phosphate + AMP + 2 H(+)</text>
        <dbReference type="Rhea" id="RHEA:10412"/>
        <dbReference type="ChEBI" id="CHEBI:15377"/>
        <dbReference type="ChEBI" id="CHEBI:15378"/>
        <dbReference type="ChEBI" id="CHEBI:57967"/>
        <dbReference type="ChEBI" id="CHEBI:78346"/>
        <dbReference type="ChEBI" id="CHEBI:456215"/>
        <dbReference type="EC" id="3.6.1.13"/>
    </reaction>
</comment>
<accession>A0A9D1Q4Q2</accession>
<comment type="caution">
    <text evidence="16">The sequence shown here is derived from an EMBL/GenBank/DDBJ whole genome shotgun (WGS) entry which is preliminary data.</text>
</comment>
<dbReference type="InterPro" id="IPR004385">
    <property type="entry name" value="NDP_pyrophosphatase"/>
</dbReference>
<evidence type="ECO:0000313" key="16">
    <source>
        <dbReference type="EMBL" id="HIW06126.1"/>
    </source>
</evidence>
<dbReference type="Gene3D" id="3.90.79.10">
    <property type="entry name" value="Nucleoside Triphosphate Pyrophosphohydrolase"/>
    <property type="match status" value="1"/>
</dbReference>
<organism evidence="16 17">
    <name type="scientific">Candidatus Ignatzschineria merdigallinarum</name>
    <dbReference type="NCBI Taxonomy" id="2838621"/>
    <lineage>
        <taxon>Bacteria</taxon>
        <taxon>Pseudomonadati</taxon>
        <taxon>Pseudomonadota</taxon>
        <taxon>Gammaproteobacteria</taxon>
        <taxon>Cardiobacteriales</taxon>
        <taxon>Ignatzschineriaceae</taxon>
        <taxon>Ignatzschineria</taxon>
    </lineage>
</organism>
<dbReference type="GO" id="GO:0005829">
    <property type="term" value="C:cytosol"/>
    <property type="evidence" value="ECO:0007669"/>
    <property type="project" value="TreeGrafter"/>
</dbReference>
<dbReference type="InterPro" id="IPR015797">
    <property type="entry name" value="NUDIX_hydrolase-like_dom_sf"/>
</dbReference>
<evidence type="ECO:0000259" key="15">
    <source>
        <dbReference type="PROSITE" id="PS51462"/>
    </source>
</evidence>
<dbReference type="EMBL" id="DXHP01000050">
    <property type="protein sequence ID" value="HIW06126.1"/>
    <property type="molecule type" value="Genomic_DNA"/>
</dbReference>
<evidence type="ECO:0000256" key="9">
    <source>
        <dbReference type="ARBA" id="ARBA00030162"/>
    </source>
</evidence>
<evidence type="ECO:0000313" key="17">
    <source>
        <dbReference type="Proteomes" id="UP000823934"/>
    </source>
</evidence>
<evidence type="ECO:0000256" key="12">
    <source>
        <dbReference type="ARBA" id="ARBA00049546"/>
    </source>
</evidence>
<protein>
    <recommendedName>
        <fullName evidence="4">ADP-ribose pyrophosphatase</fullName>
        <ecNumber evidence="3">3.6.1.13</ecNumber>
    </recommendedName>
    <alternativeName>
        <fullName evidence="9">ADP-ribose diphosphatase</fullName>
    </alternativeName>
    <alternativeName>
        <fullName evidence="11">ADP-ribose phosphohydrolase</fullName>
    </alternativeName>
    <alternativeName>
        <fullName evidence="10">Adenosine diphosphoribose pyrophosphatase</fullName>
    </alternativeName>
</protein>
<dbReference type="PANTHER" id="PTHR11839">
    <property type="entry name" value="UDP/ADP-SUGAR PYROPHOSPHATASE"/>
    <property type="match status" value="1"/>
</dbReference>
<evidence type="ECO:0000256" key="14">
    <source>
        <dbReference type="PIRSR" id="PIRSR604385-3"/>
    </source>
</evidence>
<name>A0A9D1Q4Q2_9GAMM</name>
<comment type="function">
    <text evidence="8">Acts on ADP-mannose and ADP-glucose as well as ADP-ribose. Prevents glycogen biosynthesis. The reaction catalyzed by this enzyme is a limiting step of the gluconeogenic process.</text>
</comment>
<evidence type="ECO:0000256" key="1">
    <source>
        <dbReference type="ARBA" id="ARBA00001946"/>
    </source>
</evidence>
<dbReference type="NCBIfam" id="TIGR00052">
    <property type="entry name" value="nudix-type nucleoside diphosphatase, YffH/AdpP family"/>
    <property type="match status" value="1"/>
</dbReference>
<dbReference type="InterPro" id="IPR000086">
    <property type="entry name" value="NUDIX_hydrolase_dom"/>
</dbReference>
<evidence type="ECO:0000256" key="7">
    <source>
        <dbReference type="ARBA" id="ARBA00022842"/>
    </source>
</evidence>
<dbReference type="GO" id="GO:0006753">
    <property type="term" value="P:nucleoside phosphate metabolic process"/>
    <property type="evidence" value="ECO:0007669"/>
    <property type="project" value="TreeGrafter"/>
</dbReference>
<feature type="short sequence motif" description="Nudix box" evidence="14">
    <location>
        <begin position="97"/>
        <end position="119"/>
    </location>
</feature>
<evidence type="ECO:0000256" key="6">
    <source>
        <dbReference type="ARBA" id="ARBA00022801"/>
    </source>
</evidence>
<evidence type="ECO:0000256" key="10">
    <source>
        <dbReference type="ARBA" id="ARBA00030308"/>
    </source>
</evidence>
<dbReference type="GO" id="GO:0019693">
    <property type="term" value="P:ribose phosphate metabolic process"/>
    <property type="evidence" value="ECO:0007669"/>
    <property type="project" value="TreeGrafter"/>
</dbReference>
<feature type="non-terminal residue" evidence="16">
    <location>
        <position position="174"/>
    </location>
</feature>
<reference evidence="16" key="1">
    <citation type="journal article" date="2021" name="PeerJ">
        <title>Extensive microbial diversity within the chicken gut microbiome revealed by metagenomics and culture.</title>
        <authorList>
            <person name="Gilroy R."/>
            <person name="Ravi A."/>
            <person name="Getino M."/>
            <person name="Pursley I."/>
            <person name="Horton D.L."/>
            <person name="Alikhan N.F."/>
            <person name="Baker D."/>
            <person name="Gharbi K."/>
            <person name="Hall N."/>
            <person name="Watson M."/>
            <person name="Adriaenssens E.M."/>
            <person name="Foster-Nyarko E."/>
            <person name="Jarju S."/>
            <person name="Secka A."/>
            <person name="Antonio M."/>
            <person name="Oren A."/>
            <person name="Chaudhuri R.R."/>
            <person name="La Ragione R."/>
            <person name="Hildebrand F."/>
            <person name="Pallen M.J."/>
        </authorList>
    </citation>
    <scope>NUCLEOTIDE SEQUENCE</scope>
    <source>
        <strain evidence="16">CHK160-9182</strain>
    </source>
</reference>
<dbReference type="AlphaFoldDB" id="A0A9D1Q4Q2"/>
<dbReference type="GO" id="GO:0047631">
    <property type="term" value="F:ADP-ribose diphosphatase activity"/>
    <property type="evidence" value="ECO:0007669"/>
    <property type="project" value="UniProtKB-EC"/>
</dbReference>
<dbReference type="PANTHER" id="PTHR11839:SF5">
    <property type="entry name" value="ADP-RIBOSE PYROPHOSPHATASE"/>
    <property type="match status" value="1"/>
</dbReference>
<keyword evidence="5 13" id="KW-0479">Metal-binding</keyword>
<dbReference type="Proteomes" id="UP000823934">
    <property type="component" value="Unassembled WGS sequence"/>
</dbReference>
<dbReference type="SUPFAM" id="SSF55811">
    <property type="entry name" value="Nudix"/>
    <property type="match status" value="1"/>
</dbReference>
<evidence type="ECO:0000256" key="5">
    <source>
        <dbReference type="ARBA" id="ARBA00022723"/>
    </source>
</evidence>
<evidence type="ECO:0000256" key="11">
    <source>
        <dbReference type="ARBA" id="ARBA00033056"/>
    </source>
</evidence>
<dbReference type="Pfam" id="PF00293">
    <property type="entry name" value="NUDIX"/>
    <property type="match status" value="1"/>
</dbReference>